<evidence type="ECO:0000313" key="2">
    <source>
        <dbReference type="Proteomes" id="UP000252139"/>
    </source>
</evidence>
<accession>A0A367IXP8</accession>
<name>A0A367IXP8_RHIAZ</name>
<gene>
    <name evidence="1" type="ORF">CU097_006441</name>
</gene>
<feature type="non-terminal residue" evidence="1">
    <location>
        <position position="1"/>
    </location>
</feature>
<dbReference type="OrthoDB" id="3176171at2759"/>
<dbReference type="EMBL" id="PJQL01003012">
    <property type="protein sequence ID" value="RCH82444.1"/>
    <property type="molecule type" value="Genomic_DNA"/>
</dbReference>
<comment type="caution">
    <text evidence="1">The sequence shown here is derived from an EMBL/GenBank/DDBJ whole genome shotgun (WGS) entry which is preliminary data.</text>
</comment>
<proteinExistence type="predicted"/>
<organism evidence="1 2">
    <name type="scientific">Rhizopus azygosporus</name>
    <name type="common">Rhizopus microsporus var. azygosporus</name>
    <dbReference type="NCBI Taxonomy" id="86630"/>
    <lineage>
        <taxon>Eukaryota</taxon>
        <taxon>Fungi</taxon>
        <taxon>Fungi incertae sedis</taxon>
        <taxon>Mucoromycota</taxon>
        <taxon>Mucoromycotina</taxon>
        <taxon>Mucoromycetes</taxon>
        <taxon>Mucorales</taxon>
        <taxon>Mucorineae</taxon>
        <taxon>Rhizopodaceae</taxon>
        <taxon>Rhizopus</taxon>
    </lineage>
</organism>
<evidence type="ECO:0000313" key="1">
    <source>
        <dbReference type="EMBL" id="RCH82444.1"/>
    </source>
</evidence>
<keyword evidence="2" id="KW-1185">Reference proteome</keyword>
<reference evidence="1 2" key="1">
    <citation type="journal article" date="2018" name="G3 (Bethesda)">
        <title>Phylogenetic and Phylogenomic Definition of Rhizopus Species.</title>
        <authorList>
            <person name="Gryganskyi A.P."/>
            <person name="Golan J."/>
            <person name="Dolatabadi S."/>
            <person name="Mondo S."/>
            <person name="Robb S."/>
            <person name="Idnurm A."/>
            <person name="Muszewska A."/>
            <person name="Steczkiewicz K."/>
            <person name="Masonjones S."/>
            <person name="Liao H.L."/>
            <person name="Gajdeczka M.T."/>
            <person name="Anike F."/>
            <person name="Vuek A."/>
            <person name="Anishchenko I.M."/>
            <person name="Voigt K."/>
            <person name="de Hoog G.S."/>
            <person name="Smith M.E."/>
            <person name="Heitman J."/>
            <person name="Vilgalys R."/>
            <person name="Stajich J.E."/>
        </authorList>
    </citation>
    <scope>NUCLEOTIDE SEQUENCE [LARGE SCALE GENOMIC DNA]</scope>
    <source>
        <strain evidence="1 2">CBS 357.93</strain>
    </source>
</reference>
<dbReference type="AlphaFoldDB" id="A0A367IXP8"/>
<dbReference type="Proteomes" id="UP000252139">
    <property type="component" value="Unassembled WGS sequence"/>
</dbReference>
<sequence length="244" mass="27938">EAQLVATKKRLEREIGVQKIACKRLTEEIVALLGQMKQITGILRKVMTCAPLAMTTKTLLAKALACANSESLEAEQRELLSERELVLIDSHKKDTFTNDELFEPQYMDERIDAITLQLNLIRQQLESIQDIKQTNADEEWTSEANHDQTKAYETALSVIRSLEYEEARLVSELLMEDMIQLQKDSYLNRTLTQPALSMLQWLHDGLTQLRRATSIGELDPILVRTLKNSIRIEHGLLLPNPQRD</sequence>
<dbReference type="STRING" id="86630.A0A367IXP8"/>
<protein>
    <submittedName>
        <fullName evidence="1">Uncharacterized protein</fullName>
    </submittedName>
</protein>